<name>A0ABW9RXJ9_9BACT</name>
<evidence type="ECO:0000313" key="4">
    <source>
        <dbReference type="Proteomes" id="UP000798808"/>
    </source>
</evidence>
<reference evidence="3 4" key="1">
    <citation type="submission" date="2019-02" db="EMBL/GenBank/DDBJ databases">
        <authorList>
            <person name="Goldberg S.R."/>
            <person name="Haltli B.A."/>
            <person name="Correa H."/>
            <person name="Russell K.G."/>
        </authorList>
    </citation>
    <scope>NUCLEOTIDE SEQUENCE [LARGE SCALE GENOMIC DNA]</scope>
    <source>
        <strain evidence="3 4">JCM 16186</strain>
    </source>
</reference>
<accession>A0ABW9RXJ9</accession>
<dbReference type="Proteomes" id="UP000798808">
    <property type="component" value="Unassembled WGS sequence"/>
</dbReference>
<dbReference type="Pfam" id="PF13239">
    <property type="entry name" value="2TM"/>
    <property type="match status" value="1"/>
</dbReference>
<dbReference type="EMBL" id="SMLW01000672">
    <property type="protein sequence ID" value="MTI28756.1"/>
    <property type="molecule type" value="Genomic_DNA"/>
</dbReference>
<organism evidence="3 4">
    <name type="scientific">Fulvivirga kasyanovii</name>
    <dbReference type="NCBI Taxonomy" id="396812"/>
    <lineage>
        <taxon>Bacteria</taxon>
        <taxon>Pseudomonadati</taxon>
        <taxon>Bacteroidota</taxon>
        <taxon>Cytophagia</taxon>
        <taxon>Cytophagales</taxon>
        <taxon>Fulvivirgaceae</taxon>
        <taxon>Fulvivirga</taxon>
    </lineage>
</organism>
<feature type="transmembrane region" description="Helical" evidence="1">
    <location>
        <begin position="67"/>
        <end position="89"/>
    </location>
</feature>
<gene>
    <name evidence="3" type="ORF">E1163_27605</name>
</gene>
<dbReference type="InterPro" id="IPR025698">
    <property type="entry name" value="2TM_dom"/>
</dbReference>
<feature type="domain" description="2TM" evidence="2">
    <location>
        <begin position="35"/>
        <end position="96"/>
    </location>
</feature>
<protein>
    <submittedName>
        <fullName evidence="3">2TM domain-containing protein</fullName>
    </submittedName>
</protein>
<sequence>MEKKYEPLLKHFEDSDVLRKKWTIRSYITKQNILLRQLNYFIVHVVVYFVFNITFILMIFQDISGRWGLLFPVVLWALALIYHGLRIYGVNIFTSKNKKHIWSGF</sequence>
<feature type="transmembrane region" description="Helical" evidence="1">
    <location>
        <begin position="38"/>
        <end position="61"/>
    </location>
</feature>
<proteinExistence type="predicted"/>
<dbReference type="RefSeq" id="WP_155176593.1">
    <property type="nucleotide sequence ID" value="NZ_BAAAFL010000012.1"/>
</dbReference>
<comment type="caution">
    <text evidence="3">The sequence shown here is derived from an EMBL/GenBank/DDBJ whole genome shotgun (WGS) entry which is preliminary data.</text>
</comment>
<keyword evidence="1" id="KW-0472">Membrane</keyword>
<evidence type="ECO:0000259" key="2">
    <source>
        <dbReference type="Pfam" id="PF13239"/>
    </source>
</evidence>
<keyword evidence="1" id="KW-1133">Transmembrane helix</keyword>
<keyword evidence="1" id="KW-0812">Transmembrane</keyword>
<evidence type="ECO:0000313" key="3">
    <source>
        <dbReference type="EMBL" id="MTI28756.1"/>
    </source>
</evidence>
<keyword evidence="4" id="KW-1185">Reference proteome</keyword>
<evidence type="ECO:0000256" key="1">
    <source>
        <dbReference type="SAM" id="Phobius"/>
    </source>
</evidence>